<dbReference type="InterPro" id="IPR049452">
    <property type="entry name" value="Anoctamin_TM"/>
</dbReference>
<feature type="domain" description="Anoctamin transmembrane" evidence="9">
    <location>
        <begin position="302"/>
        <end position="847"/>
    </location>
</feature>
<evidence type="ECO:0000313" key="11">
    <source>
        <dbReference type="EMBL" id="CAD5124866.1"/>
    </source>
</evidence>
<dbReference type="GO" id="GO:0005254">
    <property type="term" value="F:chloride channel activity"/>
    <property type="evidence" value="ECO:0007669"/>
    <property type="project" value="TreeGrafter"/>
</dbReference>
<keyword evidence="6 8" id="KW-0472">Membrane</keyword>
<proteinExistence type="inferred from homology"/>
<feature type="transmembrane region" description="Helical" evidence="8">
    <location>
        <begin position="674"/>
        <end position="697"/>
    </location>
</feature>
<accession>A0A7I8W9S9</accession>
<comment type="subcellular location">
    <subcellularLocation>
        <location evidence="1">Cell membrane</location>
        <topology evidence="1">Multi-pass membrane protein</topology>
    </subcellularLocation>
    <subcellularLocation>
        <location evidence="8">Membrane</location>
        <topology evidence="8">Multi-pass membrane protein</topology>
    </subcellularLocation>
</comment>
<evidence type="ECO:0000256" key="5">
    <source>
        <dbReference type="ARBA" id="ARBA00022989"/>
    </source>
</evidence>
<evidence type="ECO:0000256" key="6">
    <source>
        <dbReference type="ARBA" id="ARBA00023136"/>
    </source>
</evidence>
<keyword evidence="5 8" id="KW-1133">Transmembrane helix</keyword>
<reference evidence="11 12" key="1">
    <citation type="submission" date="2020-08" db="EMBL/GenBank/DDBJ databases">
        <authorList>
            <person name="Hejnol A."/>
        </authorList>
    </citation>
    <scope>NUCLEOTIDE SEQUENCE [LARGE SCALE GENOMIC DNA]</scope>
</reference>
<feature type="transmembrane region" description="Helical" evidence="8">
    <location>
        <begin position="725"/>
        <end position="749"/>
    </location>
</feature>
<keyword evidence="7" id="KW-0325">Glycoprotein</keyword>
<evidence type="ECO:0000256" key="1">
    <source>
        <dbReference type="ARBA" id="ARBA00004651"/>
    </source>
</evidence>
<evidence type="ECO:0000256" key="7">
    <source>
        <dbReference type="ARBA" id="ARBA00023180"/>
    </source>
</evidence>
<feature type="transmembrane region" description="Helical" evidence="8">
    <location>
        <begin position="803"/>
        <end position="823"/>
    </location>
</feature>
<protein>
    <recommendedName>
        <fullName evidence="8">Anoctamin</fullName>
    </recommendedName>
</protein>
<dbReference type="OrthoDB" id="296386at2759"/>
<name>A0A7I8W9S9_9ANNE</name>
<dbReference type="AlphaFoldDB" id="A0A7I8W9S9"/>
<dbReference type="PANTHER" id="PTHR12308:SF87">
    <property type="entry name" value="ANOCTAMIN"/>
    <property type="match status" value="1"/>
</dbReference>
<gene>
    <name evidence="11" type="ORF">DGYR_LOCUS12343</name>
</gene>
<evidence type="ECO:0000256" key="3">
    <source>
        <dbReference type="ARBA" id="ARBA00022475"/>
    </source>
</evidence>
<dbReference type="Pfam" id="PF04547">
    <property type="entry name" value="Anoctamin"/>
    <property type="match status" value="1"/>
</dbReference>
<evidence type="ECO:0000256" key="8">
    <source>
        <dbReference type="RuleBase" id="RU280814"/>
    </source>
</evidence>
<comment type="caution">
    <text evidence="11">The sequence shown here is derived from an EMBL/GenBank/DDBJ whole genome shotgun (WGS) entry which is preliminary data.</text>
</comment>
<feature type="domain" description="Anoctamin dimerisation" evidence="10">
    <location>
        <begin position="53"/>
        <end position="299"/>
    </location>
</feature>
<evidence type="ECO:0000256" key="4">
    <source>
        <dbReference type="ARBA" id="ARBA00022692"/>
    </source>
</evidence>
<dbReference type="GO" id="GO:0046983">
    <property type="term" value="F:protein dimerization activity"/>
    <property type="evidence" value="ECO:0007669"/>
    <property type="project" value="InterPro"/>
</dbReference>
<evidence type="ECO:0000313" key="12">
    <source>
        <dbReference type="Proteomes" id="UP000549394"/>
    </source>
</evidence>
<feature type="transmembrane region" description="Helical" evidence="8">
    <location>
        <begin position="553"/>
        <end position="574"/>
    </location>
</feature>
<dbReference type="EMBL" id="CAJFCJ010000024">
    <property type="protein sequence ID" value="CAD5124866.1"/>
    <property type="molecule type" value="Genomic_DNA"/>
</dbReference>
<dbReference type="Pfam" id="PF16178">
    <property type="entry name" value="Anoct_dimer"/>
    <property type="match status" value="1"/>
</dbReference>
<dbReference type="GO" id="GO:0005886">
    <property type="term" value="C:plasma membrane"/>
    <property type="evidence" value="ECO:0007669"/>
    <property type="project" value="UniProtKB-SubCell"/>
</dbReference>
<feature type="transmembrane region" description="Helical" evidence="8">
    <location>
        <begin position="510"/>
        <end position="533"/>
    </location>
</feature>
<evidence type="ECO:0000259" key="9">
    <source>
        <dbReference type="Pfam" id="PF04547"/>
    </source>
</evidence>
<feature type="transmembrane region" description="Helical" evidence="8">
    <location>
        <begin position="391"/>
        <end position="409"/>
    </location>
</feature>
<feature type="transmembrane region" description="Helical" evidence="8">
    <location>
        <begin position="313"/>
        <end position="337"/>
    </location>
</feature>
<dbReference type="InterPro" id="IPR032394">
    <property type="entry name" value="Anoct_dimer"/>
</dbReference>
<keyword evidence="4 8" id="KW-0812">Transmembrane</keyword>
<keyword evidence="3" id="KW-1003">Cell membrane</keyword>
<dbReference type="PANTHER" id="PTHR12308">
    <property type="entry name" value="ANOCTAMIN"/>
    <property type="match status" value="1"/>
</dbReference>
<comment type="similarity">
    <text evidence="2 8">Belongs to the anoctamin family.</text>
</comment>
<dbReference type="InterPro" id="IPR007632">
    <property type="entry name" value="Anoctamin"/>
</dbReference>
<evidence type="ECO:0000259" key="10">
    <source>
        <dbReference type="Pfam" id="PF16178"/>
    </source>
</evidence>
<feature type="transmembrane region" description="Helical" evidence="8">
    <location>
        <begin position="465"/>
        <end position="498"/>
    </location>
</feature>
<sequence length="869" mass="100734">MSEKEKMTSKNGSKNGYGTIDDVEIQLVERNNEEETYGLKSIWRPCGSEKTTYFNDGKRKIDFVIVYEEQSNAEDSETKSDKQVLDESKVQKKYRRWRTTFIENLKDLGGQHPSLAEKGLELEEEISIVDKKELHFIKIHCPWPVLSYYAEDLSFRAPLQAHQRPTINWSDRVLSTLNLPNIMKEDVPNKPLDFNTAAFKLSKLKTYLGSEDTDTFFSNRERQRITWEILVSVVFGKSTECGIERLLDCGAFVAAYPLHDGPYEMPVNNEEGEKKVLNMRQILYEYWGRWGKWYKYQPMDHIRQYFGEKIGIYFAWLGFYTAWLIPASVVGILVFFYGVGSMFWDVPAKEICESGDTFKMCPLCDNGCGYWNMSSVCFYQKLAYLFDHPGTVFYAVFMSFWAVTFLEYWKRKNVSLAHHWDCLGYEEEDERPRPEYAALAPAKEKNPITGVMEPHFPPRDRIPRLLSGIAVIVIMMVLVIIFIVAVILYRIIIAVPIVKNPVLRPRAQTIASMTAAVVNLIIIMALGKVYELLAHKLTQWEMHRTQTEFEDHFIYKVFIFQFVNFYSSIIYVGFFKGKFVGYPGHYTTFFGLRNEECQNGGCLIELAQQLGIIMIGKQMINNAQELIVPKIKGFIQKWRRGSTKKKGEIIERPQWEEDFDLIESEGLFAEYLEMVLQFGFITIFVAAFPLAPVFALLNNWIEIRLDASKFVSETRRPIAERCEDIGVWFTILEALAQLAVISNAFLIAFTSTFLPKLLYKYHYRWDLKGYVNFSLAIAPPDSGYNETCRYQAFRDPNGKETTFYWNLLAVRLGFIILFEHVVFGICRLIDILVPDVPESLEIKIKRERYLAKQALADINIKPENAEENA</sequence>
<evidence type="ECO:0000256" key="2">
    <source>
        <dbReference type="ARBA" id="ARBA00009671"/>
    </source>
</evidence>
<organism evidence="11 12">
    <name type="scientific">Dimorphilus gyrociliatus</name>
    <dbReference type="NCBI Taxonomy" id="2664684"/>
    <lineage>
        <taxon>Eukaryota</taxon>
        <taxon>Metazoa</taxon>
        <taxon>Spiralia</taxon>
        <taxon>Lophotrochozoa</taxon>
        <taxon>Annelida</taxon>
        <taxon>Polychaeta</taxon>
        <taxon>Polychaeta incertae sedis</taxon>
        <taxon>Dinophilidae</taxon>
        <taxon>Dimorphilus</taxon>
    </lineage>
</organism>
<dbReference type="Proteomes" id="UP000549394">
    <property type="component" value="Unassembled WGS sequence"/>
</dbReference>
<keyword evidence="12" id="KW-1185">Reference proteome</keyword>